<proteinExistence type="predicted"/>
<reference evidence="1" key="1">
    <citation type="submission" date="2021-06" db="EMBL/GenBank/DDBJ databases">
        <authorList>
            <person name="Kallberg Y."/>
            <person name="Tangrot J."/>
            <person name="Rosling A."/>
        </authorList>
    </citation>
    <scope>NUCLEOTIDE SEQUENCE</scope>
    <source>
        <strain evidence="1">28 12/20/2015</strain>
    </source>
</reference>
<accession>A0ACA9LR15</accession>
<name>A0ACA9LR15_9GLOM</name>
<dbReference type="Proteomes" id="UP000789366">
    <property type="component" value="Unassembled WGS sequence"/>
</dbReference>
<keyword evidence="2" id="KW-1185">Reference proteome</keyword>
<organism evidence="1 2">
    <name type="scientific">Cetraspora pellucida</name>
    <dbReference type="NCBI Taxonomy" id="1433469"/>
    <lineage>
        <taxon>Eukaryota</taxon>
        <taxon>Fungi</taxon>
        <taxon>Fungi incertae sedis</taxon>
        <taxon>Mucoromycota</taxon>
        <taxon>Glomeromycotina</taxon>
        <taxon>Glomeromycetes</taxon>
        <taxon>Diversisporales</taxon>
        <taxon>Gigasporaceae</taxon>
        <taxon>Cetraspora</taxon>
    </lineage>
</organism>
<gene>
    <name evidence="1" type="ORF">SPELUC_LOCUS4589</name>
</gene>
<comment type="caution">
    <text evidence="1">The sequence shown here is derived from an EMBL/GenBank/DDBJ whole genome shotgun (WGS) entry which is preliminary data.</text>
</comment>
<evidence type="ECO:0000313" key="2">
    <source>
        <dbReference type="Proteomes" id="UP000789366"/>
    </source>
</evidence>
<evidence type="ECO:0000313" key="1">
    <source>
        <dbReference type="EMBL" id="CAG8536147.1"/>
    </source>
</evidence>
<sequence length="137" mass="16093">MNIQELISSNNNDTDNESESTRPVKKSKPYHLFWSYFSWNANNTNIICNICQQLHSPGTGVSTIKEHFTKNYKTKWEQIEQQLILLHKSTEIYSIKKDPNKIVLINAILIRWIICNQQPFSIIKNDEFNLLIKMLNP</sequence>
<dbReference type="EMBL" id="CAJVPW010004179">
    <property type="protein sequence ID" value="CAG8536147.1"/>
    <property type="molecule type" value="Genomic_DNA"/>
</dbReference>
<protein>
    <submittedName>
        <fullName evidence="1">9435_t:CDS:1</fullName>
    </submittedName>
</protein>